<evidence type="ECO:0000256" key="12">
    <source>
        <dbReference type="ARBA" id="ARBA00076706"/>
    </source>
</evidence>
<keyword evidence="6" id="KW-0418">Kinase</keyword>
<dbReference type="CDD" id="cd07777">
    <property type="entry name" value="ASKHA_NBD_FGGY_SHK"/>
    <property type="match status" value="1"/>
</dbReference>
<name>A0A8W8K3V8_MAGGI</name>
<dbReference type="EnsemblMetazoa" id="G21538.4">
    <property type="protein sequence ID" value="G21538.4:cds"/>
    <property type="gene ID" value="G21538"/>
</dbReference>
<dbReference type="RefSeq" id="XP_034338135.1">
    <property type="nucleotide sequence ID" value="XM_034482244.2"/>
</dbReference>
<evidence type="ECO:0000256" key="9">
    <source>
        <dbReference type="ARBA" id="ARBA00057196"/>
    </source>
</evidence>
<dbReference type="OrthoDB" id="10264182at2759"/>
<sequence length="460" mass="50485">MLTYMGIDLGTTSVKVCIVKDGSQIATISKSTNADTKSSLGSSGFEQDAAAIFSTTQSCLKGLSQETLASVQKICITGQMHGVLLWSSTNKNTFYNRERDEFDITNVSPLYTWQDQRCTEEFLSSLPKPVSHLSLSTGHGNATLFWLSMFQPEFLSRYDRAGTVMDFLISVLCGLDSPIMSTQLAASWGYFDCSAGCWNKEVMEQKSFPVHLLPQVVKPGSKAGNLQFDWLAVKKDTPILVALGDTQCAVYSILRNQHEAVINMGTSCQLAFPEFLATVPSSPDPSSPVQYFPYFNNRYLAVAASLNGGNVLAQFVNMIQNWMGYLGLVKSDEEIWKILLESPSMPQPNSIQIIPTIFGERHAPSQRGEITGITAGNMDLHQVFQALCRGLVENLTRMMSPSFLKQKGINKLLGTGSVIHKNPIIQREVMTQYGGLIIELGGQSDSAFGAALFCEASDKR</sequence>
<proteinExistence type="inferred from homology"/>
<keyword evidence="7" id="KW-0067">ATP-binding</keyword>
<dbReference type="KEGG" id="crg:117692881"/>
<dbReference type="GeneID" id="117692881"/>
<dbReference type="FunFam" id="3.30.420.40:FF:000111">
    <property type="entry name" value="Sedoheptulokinase"/>
    <property type="match status" value="1"/>
</dbReference>
<evidence type="ECO:0000256" key="1">
    <source>
        <dbReference type="ARBA" id="ARBA00004496"/>
    </source>
</evidence>
<dbReference type="EnsemblMetazoa" id="G21538.2">
    <property type="protein sequence ID" value="G21538.2:cds"/>
    <property type="gene ID" value="G21538"/>
</dbReference>
<dbReference type="Gene3D" id="3.30.420.40">
    <property type="match status" value="2"/>
</dbReference>
<evidence type="ECO:0000256" key="3">
    <source>
        <dbReference type="ARBA" id="ARBA00022490"/>
    </source>
</evidence>
<dbReference type="SUPFAM" id="SSF53067">
    <property type="entry name" value="Actin-like ATPase domain"/>
    <property type="match status" value="2"/>
</dbReference>
<evidence type="ECO:0000256" key="6">
    <source>
        <dbReference type="ARBA" id="ARBA00022777"/>
    </source>
</evidence>
<dbReference type="RefSeq" id="XP_065934997.1">
    <property type="nucleotide sequence ID" value="XM_066078925.1"/>
</dbReference>
<dbReference type="Proteomes" id="UP000005408">
    <property type="component" value="Unassembled WGS sequence"/>
</dbReference>
<dbReference type="GO" id="GO:0005524">
    <property type="term" value="F:ATP binding"/>
    <property type="evidence" value="ECO:0007669"/>
    <property type="project" value="UniProtKB-KW"/>
</dbReference>
<evidence type="ECO:0000256" key="5">
    <source>
        <dbReference type="ARBA" id="ARBA00022741"/>
    </source>
</evidence>
<feature type="domain" description="Carbohydrate kinase FGGY N-terminal" evidence="13">
    <location>
        <begin position="4"/>
        <end position="250"/>
    </location>
</feature>
<accession>A0A8W8K3V8</accession>
<dbReference type="FunFam" id="3.30.420.40:FF:000132">
    <property type="entry name" value="Sedoheptulokinase"/>
    <property type="match status" value="1"/>
</dbReference>
<dbReference type="GO" id="GO:0006091">
    <property type="term" value="P:generation of precursor metabolites and energy"/>
    <property type="evidence" value="ECO:0007669"/>
    <property type="project" value="UniProtKB-ARBA"/>
</dbReference>
<dbReference type="GO" id="GO:0005829">
    <property type="term" value="C:cytosol"/>
    <property type="evidence" value="ECO:0007669"/>
    <property type="project" value="TreeGrafter"/>
</dbReference>
<comment type="catalytic activity">
    <reaction evidence="8">
        <text>sedoheptulose + ATP = D-sedoheptulose 7-phosphate + ADP + H(+)</text>
        <dbReference type="Rhea" id="RHEA:23844"/>
        <dbReference type="ChEBI" id="CHEBI:15378"/>
        <dbReference type="ChEBI" id="CHEBI:16802"/>
        <dbReference type="ChEBI" id="CHEBI:30616"/>
        <dbReference type="ChEBI" id="CHEBI:57483"/>
        <dbReference type="ChEBI" id="CHEBI:456216"/>
        <dbReference type="EC" id="2.7.1.14"/>
    </reaction>
</comment>
<keyword evidence="5" id="KW-0547">Nucleotide-binding</keyword>
<evidence type="ECO:0000256" key="10">
    <source>
        <dbReference type="ARBA" id="ARBA00066341"/>
    </source>
</evidence>
<evidence type="ECO:0000259" key="13">
    <source>
        <dbReference type="Pfam" id="PF00370"/>
    </source>
</evidence>
<protein>
    <recommendedName>
        <fullName evidence="11">Sedoheptulokinase</fullName>
        <ecNumber evidence="10">2.7.1.14</ecNumber>
    </recommendedName>
    <alternativeName>
        <fullName evidence="12">Carbohydrate kinase-like protein</fullName>
    </alternativeName>
</protein>
<comment type="function">
    <text evidence="9">Acts as a modulator of macrophage activation through control of glucose metabolism.</text>
</comment>
<dbReference type="GO" id="GO:0006163">
    <property type="term" value="P:purine nucleotide metabolic process"/>
    <property type="evidence" value="ECO:0007669"/>
    <property type="project" value="UniProtKB-ARBA"/>
</dbReference>
<evidence type="ECO:0000313" key="15">
    <source>
        <dbReference type="Proteomes" id="UP000005408"/>
    </source>
</evidence>
<dbReference type="GO" id="GO:0071222">
    <property type="term" value="P:cellular response to lipopolysaccharide"/>
    <property type="evidence" value="ECO:0007669"/>
    <property type="project" value="TreeGrafter"/>
</dbReference>
<dbReference type="GO" id="GO:0050277">
    <property type="term" value="F:sedoheptulokinase activity"/>
    <property type="evidence" value="ECO:0007669"/>
    <property type="project" value="UniProtKB-EC"/>
</dbReference>
<keyword evidence="15" id="KW-1185">Reference proteome</keyword>
<evidence type="ECO:0000256" key="4">
    <source>
        <dbReference type="ARBA" id="ARBA00022679"/>
    </source>
</evidence>
<dbReference type="PANTHER" id="PTHR10196">
    <property type="entry name" value="SUGAR KINASE"/>
    <property type="match status" value="1"/>
</dbReference>
<keyword evidence="4" id="KW-0808">Transferase</keyword>
<reference evidence="14" key="1">
    <citation type="submission" date="2022-08" db="UniProtKB">
        <authorList>
            <consortium name="EnsemblMetazoa"/>
        </authorList>
    </citation>
    <scope>IDENTIFICATION</scope>
    <source>
        <strain evidence="14">05x7-T-G4-1.051#20</strain>
    </source>
</reference>
<dbReference type="OMA" id="TWQDTRC"/>
<evidence type="ECO:0000256" key="11">
    <source>
        <dbReference type="ARBA" id="ARBA00069425"/>
    </source>
</evidence>
<dbReference type="EC" id="2.7.1.14" evidence="10"/>
<comment type="subcellular location">
    <subcellularLocation>
        <location evidence="1">Cytoplasm</location>
    </subcellularLocation>
</comment>
<comment type="similarity">
    <text evidence="2">Belongs to the FGGY kinase family.</text>
</comment>
<evidence type="ECO:0000256" key="8">
    <source>
        <dbReference type="ARBA" id="ARBA00052736"/>
    </source>
</evidence>
<dbReference type="AlphaFoldDB" id="A0A8W8K3V8"/>
<evidence type="ECO:0000256" key="2">
    <source>
        <dbReference type="ARBA" id="ARBA00009156"/>
    </source>
</evidence>
<organism evidence="14 15">
    <name type="scientific">Magallana gigas</name>
    <name type="common">Pacific oyster</name>
    <name type="synonym">Crassostrea gigas</name>
    <dbReference type="NCBI Taxonomy" id="29159"/>
    <lineage>
        <taxon>Eukaryota</taxon>
        <taxon>Metazoa</taxon>
        <taxon>Spiralia</taxon>
        <taxon>Lophotrochozoa</taxon>
        <taxon>Mollusca</taxon>
        <taxon>Bivalvia</taxon>
        <taxon>Autobranchia</taxon>
        <taxon>Pteriomorphia</taxon>
        <taxon>Ostreida</taxon>
        <taxon>Ostreoidea</taxon>
        <taxon>Ostreidae</taxon>
        <taxon>Magallana</taxon>
    </lineage>
</organism>
<dbReference type="Pfam" id="PF00370">
    <property type="entry name" value="FGGY_N"/>
    <property type="match status" value="1"/>
</dbReference>
<dbReference type="InterPro" id="IPR018484">
    <property type="entry name" value="FGGY_N"/>
</dbReference>
<evidence type="ECO:0000313" key="14">
    <source>
        <dbReference type="EnsemblMetazoa" id="G21538.4:cds"/>
    </source>
</evidence>
<dbReference type="PANTHER" id="PTHR10196:SF67">
    <property type="entry name" value="SEDOHEPTULOKINASE"/>
    <property type="match status" value="1"/>
</dbReference>
<dbReference type="GO" id="GO:0046496">
    <property type="term" value="P:nicotinamide nucleotide metabolic process"/>
    <property type="evidence" value="ECO:0007669"/>
    <property type="project" value="UniProtKB-ARBA"/>
</dbReference>
<dbReference type="GO" id="GO:1901135">
    <property type="term" value="P:carbohydrate derivative metabolic process"/>
    <property type="evidence" value="ECO:0007669"/>
    <property type="project" value="UniProtKB-ARBA"/>
</dbReference>
<keyword evidence="3" id="KW-0963">Cytoplasm</keyword>
<dbReference type="GO" id="GO:0006071">
    <property type="term" value="P:glycerol metabolic process"/>
    <property type="evidence" value="ECO:0007669"/>
    <property type="project" value="TreeGrafter"/>
</dbReference>
<evidence type="ECO:0000256" key="7">
    <source>
        <dbReference type="ARBA" id="ARBA00022840"/>
    </source>
</evidence>
<dbReference type="InterPro" id="IPR043129">
    <property type="entry name" value="ATPase_NBD"/>
</dbReference>